<dbReference type="EMBL" id="CALTRL010002048">
    <property type="protein sequence ID" value="CAH7674567.1"/>
    <property type="molecule type" value="Genomic_DNA"/>
</dbReference>
<dbReference type="Proteomes" id="UP001153365">
    <property type="component" value="Unassembled WGS sequence"/>
</dbReference>
<reference evidence="1" key="1">
    <citation type="submission" date="2022-06" db="EMBL/GenBank/DDBJ databases">
        <authorList>
            <consortium name="SYNGENTA / RWTH Aachen University"/>
        </authorList>
    </citation>
    <scope>NUCLEOTIDE SEQUENCE</scope>
</reference>
<gene>
    <name evidence="1" type="ORF">PPACK8108_LOCUS9464</name>
</gene>
<accession>A0AAV0AZB0</accession>
<evidence type="ECO:0000313" key="1">
    <source>
        <dbReference type="EMBL" id="CAH7674567.1"/>
    </source>
</evidence>
<proteinExistence type="predicted"/>
<keyword evidence="2" id="KW-1185">Reference proteome</keyword>
<evidence type="ECO:0000313" key="2">
    <source>
        <dbReference type="Proteomes" id="UP001153365"/>
    </source>
</evidence>
<name>A0AAV0AZB0_PHAPC</name>
<organism evidence="1 2">
    <name type="scientific">Phakopsora pachyrhizi</name>
    <name type="common">Asian soybean rust disease fungus</name>
    <dbReference type="NCBI Taxonomy" id="170000"/>
    <lineage>
        <taxon>Eukaryota</taxon>
        <taxon>Fungi</taxon>
        <taxon>Dikarya</taxon>
        <taxon>Basidiomycota</taxon>
        <taxon>Pucciniomycotina</taxon>
        <taxon>Pucciniomycetes</taxon>
        <taxon>Pucciniales</taxon>
        <taxon>Phakopsoraceae</taxon>
        <taxon>Phakopsora</taxon>
    </lineage>
</organism>
<protein>
    <submittedName>
        <fullName evidence="1">Uncharacterized protein</fullName>
    </submittedName>
</protein>
<comment type="caution">
    <text evidence="1">The sequence shown here is derived from an EMBL/GenBank/DDBJ whole genome shotgun (WGS) entry which is preliminary data.</text>
</comment>
<dbReference type="AlphaFoldDB" id="A0AAV0AZB0"/>
<sequence>MGWKSRLTLYKDDSCTSIKTQQNLKESLKGTTHLLKKLLNPYPQWGEAIGAIHQVSRLCAEWGDGGGPILNGRDYMGKNGAGRLEGKVMASAKVVEEDRGEPQLIFGMSSGAAQLMQLAPRRLVGSWYQQRQGAFVGPKLTTAYKKREEYLQVRAYNRTGRTETQDTCVLLVDGRVRVVTTLRFTRLKGL</sequence>